<reference evidence="1 2" key="1">
    <citation type="submission" date="2012-02" db="EMBL/GenBank/DDBJ databases">
        <title>The Genome Sequence of Bacteroides fragilis CL05T12C13.</title>
        <authorList>
            <consortium name="The Broad Institute Genome Sequencing Platform"/>
            <person name="Earl A."/>
            <person name="Ward D."/>
            <person name="Feldgarden M."/>
            <person name="Gevers D."/>
            <person name="Zitomersky N.L."/>
            <person name="Coyne M.J."/>
            <person name="Comstock L.E."/>
            <person name="Young S.K."/>
            <person name="Zeng Q."/>
            <person name="Gargeya S."/>
            <person name="Fitzgerald M."/>
            <person name="Haas B."/>
            <person name="Abouelleil A."/>
            <person name="Alvarado L."/>
            <person name="Arachchi H.M."/>
            <person name="Berlin A."/>
            <person name="Chapman S.B."/>
            <person name="Gearin G."/>
            <person name="Goldberg J."/>
            <person name="Griggs A."/>
            <person name="Gujja S."/>
            <person name="Hansen M."/>
            <person name="Heiman D."/>
            <person name="Howarth C."/>
            <person name="Larimer J."/>
            <person name="Lui A."/>
            <person name="MacDonald P.J.P."/>
            <person name="McCowen C."/>
            <person name="Montmayeur A."/>
            <person name="Murphy C."/>
            <person name="Neiman D."/>
            <person name="Pearson M."/>
            <person name="Priest M."/>
            <person name="Roberts A."/>
            <person name="Saif S."/>
            <person name="Shea T."/>
            <person name="Sisk P."/>
            <person name="Stolte C."/>
            <person name="Sykes S."/>
            <person name="Wortman J."/>
            <person name="Nusbaum C."/>
            <person name="Birren B."/>
        </authorList>
    </citation>
    <scope>NUCLEOTIDE SEQUENCE [LARGE SCALE GENOMIC DNA]</scope>
    <source>
        <strain evidence="1 2">CL05T12C13</strain>
    </source>
</reference>
<evidence type="ECO:0000313" key="2">
    <source>
        <dbReference type="Proteomes" id="UP000003917"/>
    </source>
</evidence>
<accession>I9K1E8</accession>
<dbReference type="AlphaFoldDB" id="I9K1E8"/>
<gene>
    <name evidence="1" type="ORF">HMPREF1080_03462</name>
</gene>
<name>I9K1E8_BACFG</name>
<proteinExistence type="predicted"/>
<dbReference type="Proteomes" id="UP000003917">
    <property type="component" value="Unassembled WGS sequence"/>
</dbReference>
<dbReference type="HOGENOM" id="CLU_3395040_0_0_10"/>
<evidence type="ECO:0000313" key="1">
    <source>
        <dbReference type="EMBL" id="EIY93409.1"/>
    </source>
</evidence>
<organism evidence="1 2">
    <name type="scientific">Bacteroides fragilis CL05T12C13</name>
    <dbReference type="NCBI Taxonomy" id="997881"/>
    <lineage>
        <taxon>Bacteria</taxon>
        <taxon>Pseudomonadati</taxon>
        <taxon>Bacteroidota</taxon>
        <taxon>Bacteroidia</taxon>
        <taxon>Bacteroidales</taxon>
        <taxon>Bacteroidaceae</taxon>
        <taxon>Bacteroides</taxon>
    </lineage>
</organism>
<sequence>MMCYSKIKNLNSFNHEEVNVTDPFEYLYILQLLG</sequence>
<comment type="caution">
    <text evidence="1">The sequence shown here is derived from an EMBL/GenBank/DDBJ whole genome shotgun (WGS) entry which is preliminary data.</text>
</comment>
<protein>
    <submittedName>
        <fullName evidence="1">Uncharacterized protein</fullName>
    </submittedName>
</protein>
<dbReference type="EMBL" id="AGXP01000036">
    <property type="protein sequence ID" value="EIY93409.1"/>
    <property type="molecule type" value="Genomic_DNA"/>
</dbReference>